<dbReference type="InterPro" id="IPR001223">
    <property type="entry name" value="Glyco_hydro18_cat"/>
</dbReference>
<dbReference type="EMBL" id="JAIRBC010000025">
    <property type="protein sequence ID" value="MCG2462165.1"/>
    <property type="molecule type" value="Genomic_DNA"/>
</dbReference>
<evidence type="ECO:0000256" key="1">
    <source>
        <dbReference type="ARBA" id="ARBA00000822"/>
    </source>
</evidence>
<evidence type="ECO:0000256" key="6">
    <source>
        <dbReference type="RuleBase" id="RU004453"/>
    </source>
</evidence>
<protein>
    <recommendedName>
        <fullName evidence="2">chitinase</fullName>
        <ecNumber evidence="2">3.2.1.14</ecNumber>
    </recommendedName>
</protein>
<feature type="domain" description="GH18" evidence="7">
    <location>
        <begin position="1"/>
        <end position="295"/>
    </location>
</feature>
<dbReference type="SMART" id="SM00636">
    <property type="entry name" value="Glyco_18"/>
    <property type="match status" value="1"/>
</dbReference>
<dbReference type="InterPro" id="IPR017853">
    <property type="entry name" value="GH"/>
</dbReference>
<dbReference type="Gene3D" id="3.20.20.80">
    <property type="entry name" value="Glycosidases"/>
    <property type="match status" value="1"/>
</dbReference>
<dbReference type="PROSITE" id="PS51910">
    <property type="entry name" value="GH18_2"/>
    <property type="match status" value="1"/>
</dbReference>
<comment type="caution">
    <text evidence="8">The sequence shown here is derived from an EMBL/GenBank/DDBJ whole genome shotgun (WGS) entry which is preliminary data.</text>
</comment>
<dbReference type="Proteomes" id="UP001200642">
    <property type="component" value="Unassembled WGS sequence"/>
</dbReference>
<dbReference type="EC" id="3.2.1.14" evidence="2"/>
<proteinExistence type="inferred from homology"/>
<dbReference type="GO" id="GO:0006032">
    <property type="term" value="P:chitin catabolic process"/>
    <property type="evidence" value="ECO:0007669"/>
    <property type="project" value="TreeGrafter"/>
</dbReference>
<dbReference type="InterPro" id="IPR050314">
    <property type="entry name" value="Glycosyl_Hydrlase_18"/>
</dbReference>
<dbReference type="InterPro" id="IPR001579">
    <property type="entry name" value="Glyco_hydro_18_chit_AS"/>
</dbReference>
<evidence type="ECO:0000256" key="2">
    <source>
        <dbReference type="ARBA" id="ARBA00012729"/>
    </source>
</evidence>
<evidence type="ECO:0000313" key="9">
    <source>
        <dbReference type="Proteomes" id="UP001200642"/>
    </source>
</evidence>
<dbReference type="SUPFAM" id="SSF51445">
    <property type="entry name" value="(Trans)glycosidases"/>
    <property type="match status" value="1"/>
</dbReference>
<dbReference type="PROSITE" id="PS01095">
    <property type="entry name" value="GH18_1"/>
    <property type="match status" value="1"/>
</dbReference>
<keyword evidence="9" id="KW-1185">Reference proteome</keyword>
<accession>A0AAE3JPI8</accession>
<reference evidence="8" key="1">
    <citation type="submission" date="2023-02" db="EMBL/GenBank/DDBJ databases">
        <title>Genome of Flavobacteriaceae gen. nov. sp. strain F89.</title>
        <authorList>
            <person name="Wang Y."/>
        </authorList>
    </citation>
    <scope>NUCLEOTIDE SEQUENCE</scope>
    <source>
        <strain evidence="8">F89</strain>
    </source>
</reference>
<dbReference type="GO" id="GO:0008061">
    <property type="term" value="F:chitin binding"/>
    <property type="evidence" value="ECO:0007669"/>
    <property type="project" value="InterPro"/>
</dbReference>
<dbReference type="PANTHER" id="PTHR11177:SF317">
    <property type="entry name" value="CHITINASE 12-RELATED"/>
    <property type="match status" value="1"/>
</dbReference>
<evidence type="ECO:0000313" key="8">
    <source>
        <dbReference type="EMBL" id="MCG2462165.1"/>
    </source>
</evidence>
<dbReference type="GO" id="GO:0005975">
    <property type="term" value="P:carbohydrate metabolic process"/>
    <property type="evidence" value="ECO:0007669"/>
    <property type="project" value="InterPro"/>
</dbReference>
<dbReference type="Gene3D" id="3.40.5.30">
    <property type="entry name" value="(Trans)glycosidases - domain 2"/>
    <property type="match status" value="1"/>
</dbReference>
<comment type="catalytic activity">
    <reaction evidence="1">
        <text>Random endo-hydrolysis of N-acetyl-beta-D-glucosaminide (1-&gt;4)-beta-linkages in chitin and chitodextrins.</text>
        <dbReference type="EC" id="3.2.1.14"/>
    </reaction>
</comment>
<evidence type="ECO:0000256" key="5">
    <source>
        <dbReference type="RuleBase" id="RU000489"/>
    </source>
</evidence>
<comment type="similarity">
    <text evidence="6">Belongs to the glycosyl hydrolase 18 family.</text>
</comment>
<evidence type="ECO:0000256" key="3">
    <source>
        <dbReference type="ARBA" id="ARBA00022801"/>
    </source>
</evidence>
<organism evidence="8 9">
    <name type="scientific">Cerina litoralis</name>
    <dbReference type="NCBI Taxonomy" id="2874477"/>
    <lineage>
        <taxon>Bacteria</taxon>
        <taxon>Pseudomonadati</taxon>
        <taxon>Bacteroidota</taxon>
        <taxon>Flavobacteriia</taxon>
        <taxon>Flavobacteriales</taxon>
        <taxon>Flavobacteriaceae</taxon>
        <taxon>Cerina</taxon>
    </lineage>
</organism>
<evidence type="ECO:0000259" key="7">
    <source>
        <dbReference type="PROSITE" id="PS51910"/>
    </source>
</evidence>
<dbReference type="PANTHER" id="PTHR11177">
    <property type="entry name" value="CHITINASE"/>
    <property type="match status" value="1"/>
</dbReference>
<dbReference type="GO" id="GO:0005576">
    <property type="term" value="C:extracellular region"/>
    <property type="evidence" value="ECO:0007669"/>
    <property type="project" value="TreeGrafter"/>
</dbReference>
<gene>
    <name evidence="8" type="ORF">K8352_15500</name>
</gene>
<dbReference type="AlphaFoldDB" id="A0AAE3JPI8"/>
<dbReference type="Pfam" id="PF00704">
    <property type="entry name" value="Glyco_hydro_18"/>
    <property type="match status" value="1"/>
</dbReference>
<dbReference type="GO" id="GO:0008843">
    <property type="term" value="F:endochitinase activity"/>
    <property type="evidence" value="ECO:0007669"/>
    <property type="project" value="UniProtKB-EC"/>
</dbReference>
<name>A0AAE3JPI8_9FLAO</name>
<feature type="non-terminal residue" evidence="8">
    <location>
        <position position="1"/>
    </location>
</feature>
<sequence length="295" mass="33037">YSFNKATKVDTSQVPFNKLTHIDLWFVNPDVSGNFNQDFAALVPFITAAHRHNVKVLYSIGGGSYQDQYHALLKKDKRHKLIKDLVSKVTKYNVDGIDVDLESGYAFGPDMDPNYASFVVELAEALKSHDKLITSALPSRPGNTVTQEALAQFDFINIMSYDHTGPWSPNRPGNHASYTDAMDDLDYYRNTLMIPKEKLILGVPFYGHGFGPGLSDPVIPWMTYKDIVSTYAGAEWVDHWHLPNGYIMYYNGIPTIKNKTELAKKEAGGIMIWELGYDIPTGSKSLLNAINQAAH</sequence>
<dbReference type="RefSeq" id="WP_317903302.1">
    <property type="nucleotide sequence ID" value="NZ_JAIRBC010000025.1"/>
</dbReference>
<dbReference type="InterPro" id="IPR011583">
    <property type="entry name" value="Chitinase_II/V-like_cat"/>
</dbReference>
<keyword evidence="3 5" id="KW-0378">Hydrolase</keyword>
<keyword evidence="4 5" id="KW-0326">Glycosidase</keyword>
<evidence type="ECO:0000256" key="4">
    <source>
        <dbReference type="ARBA" id="ARBA00023295"/>
    </source>
</evidence>